<organism evidence="9 10">
    <name type="scientific">Turnera subulata</name>
    <dbReference type="NCBI Taxonomy" id="218843"/>
    <lineage>
        <taxon>Eukaryota</taxon>
        <taxon>Viridiplantae</taxon>
        <taxon>Streptophyta</taxon>
        <taxon>Embryophyta</taxon>
        <taxon>Tracheophyta</taxon>
        <taxon>Spermatophyta</taxon>
        <taxon>Magnoliopsida</taxon>
        <taxon>eudicotyledons</taxon>
        <taxon>Gunneridae</taxon>
        <taxon>Pentapetalae</taxon>
        <taxon>rosids</taxon>
        <taxon>fabids</taxon>
        <taxon>Malpighiales</taxon>
        <taxon>Passifloraceae</taxon>
        <taxon>Turnera</taxon>
    </lineage>
</organism>
<dbReference type="SMART" id="SM00653">
    <property type="entry name" value="eIF2B_5"/>
    <property type="match status" value="1"/>
</dbReference>
<dbReference type="GO" id="GO:0005092">
    <property type="term" value="F:GDP-dissociation inhibitor activity"/>
    <property type="evidence" value="ECO:0007669"/>
    <property type="project" value="TreeGrafter"/>
</dbReference>
<dbReference type="GO" id="GO:0003743">
    <property type="term" value="F:translation initiation factor activity"/>
    <property type="evidence" value="ECO:0007669"/>
    <property type="project" value="UniProtKB-KW"/>
</dbReference>
<gene>
    <name evidence="9" type="ORF">Tsubulata_024962</name>
</gene>
<feature type="compositionally biased region" description="Basic and acidic residues" evidence="7">
    <location>
        <begin position="168"/>
        <end position="182"/>
    </location>
</feature>
<keyword evidence="2" id="KW-0396">Initiation factor</keyword>
<dbReference type="PROSITE" id="PS51363">
    <property type="entry name" value="W2"/>
    <property type="match status" value="1"/>
</dbReference>
<dbReference type="AlphaFoldDB" id="A0A9Q0FZ63"/>
<keyword evidence="5" id="KW-0342">GTP-binding</keyword>
<keyword evidence="4" id="KW-0648">Protein biosynthesis</keyword>
<evidence type="ECO:0000313" key="10">
    <source>
        <dbReference type="Proteomes" id="UP001141552"/>
    </source>
</evidence>
<keyword evidence="3" id="KW-0547">Nucleotide-binding</keyword>
<dbReference type="OrthoDB" id="10250831at2759"/>
<dbReference type="GO" id="GO:0005829">
    <property type="term" value="C:cytosol"/>
    <property type="evidence" value="ECO:0007669"/>
    <property type="project" value="TreeGrafter"/>
</dbReference>
<sequence length="449" mass="49460">MDFRNIGDANKGDAFYRYKMPKMVTKVEGKGNGIRTNIVNMVPIAKALDRPASYTVKYFGYELGAQSKFDKKTGTSIVNGEHRTTTLAALLEGFIKKYVQCYLCGNPETEIVITKAQMVTLNCAACGSVSDVDMMDRFTKFIVNHPPEKKKLSKNKKVVNQLVKEGEAVDEEQKKRGKEAAKKKGSSCSGTTSKGTVSKKKSSSDISDGDHSPAHSQTDENEKRVASSSDDDDDVQWQADTSMEAAQRRIQEQLVSKVTVDMVMLSTKEEKPKTEEKSSSTENGTKSTAETQERRLVYEIKQHLEKGSCATQLISVLDSLPGTSQEIMNALFAALFEDVDDKGFAKEVNKKMNYLAAAAATKAGEGSQTVLLYAIEDFCSSSKASSKAVKEAGLVLKALYDNDVLEEEPILEWYKVGVSGGNKVSSLWRNVKPMIEWLQSAECESEEED</sequence>
<dbReference type="InterPro" id="IPR016024">
    <property type="entry name" value="ARM-type_fold"/>
</dbReference>
<dbReference type="SUPFAM" id="SSF100966">
    <property type="entry name" value="Translation initiation factor 2 beta, aIF2beta, N-terminal domain"/>
    <property type="match status" value="1"/>
</dbReference>
<dbReference type="Gene3D" id="1.25.40.180">
    <property type="match status" value="1"/>
</dbReference>
<evidence type="ECO:0000256" key="7">
    <source>
        <dbReference type="SAM" id="MobiDB-lite"/>
    </source>
</evidence>
<accession>A0A9Q0FZ63</accession>
<dbReference type="GO" id="GO:0001732">
    <property type="term" value="P:formation of cytoplasmic translation initiation complex"/>
    <property type="evidence" value="ECO:0007669"/>
    <property type="project" value="TreeGrafter"/>
</dbReference>
<evidence type="ECO:0000256" key="2">
    <source>
        <dbReference type="ARBA" id="ARBA00022540"/>
    </source>
</evidence>
<evidence type="ECO:0000256" key="3">
    <source>
        <dbReference type="ARBA" id="ARBA00022741"/>
    </source>
</evidence>
<dbReference type="FunFam" id="3.30.30.170:FF:000002">
    <property type="entry name" value="Eukaryotic translation initiation factor 5"/>
    <property type="match status" value="1"/>
</dbReference>
<dbReference type="PANTHER" id="PTHR23001">
    <property type="entry name" value="EUKARYOTIC TRANSLATION INITIATION FACTOR"/>
    <property type="match status" value="1"/>
</dbReference>
<dbReference type="GO" id="GO:0071074">
    <property type="term" value="F:eukaryotic initiation factor eIF2 binding"/>
    <property type="evidence" value="ECO:0007669"/>
    <property type="project" value="TreeGrafter"/>
</dbReference>
<feature type="region of interest" description="Disordered" evidence="7">
    <location>
        <begin position="265"/>
        <end position="293"/>
    </location>
</feature>
<feature type="compositionally biased region" description="Basic and acidic residues" evidence="7">
    <location>
        <begin position="208"/>
        <end position="225"/>
    </location>
</feature>
<evidence type="ECO:0000256" key="1">
    <source>
        <dbReference type="ARBA" id="ARBA00010397"/>
    </source>
</evidence>
<dbReference type="InterPro" id="IPR016190">
    <property type="entry name" value="Transl_init_fac_IF2/IF5_Zn-bd"/>
</dbReference>
<dbReference type="InterPro" id="IPR003307">
    <property type="entry name" value="W2_domain"/>
</dbReference>
<dbReference type="InterPro" id="IPR045196">
    <property type="entry name" value="IF2/IF5"/>
</dbReference>
<protein>
    <recommendedName>
        <fullName evidence="8">W2 domain-containing protein</fullName>
    </recommendedName>
</protein>
<dbReference type="SMART" id="SM00515">
    <property type="entry name" value="eIF5C"/>
    <property type="match status" value="1"/>
</dbReference>
<dbReference type="SUPFAM" id="SSF48371">
    <property type="entry name" value="ARM repeat"/>
    <property type="match status" value="1"/>
</dbReference>
<feature type="domain" description="W2" evidence="8">
    <location>
        <begin position="287"/>
        <end position="448"/>
    </location>
</feature>
<evidence type="ECO:0000259" key="8">
    <source>
        <dbReference type="PROSITE" id="PS51363"/>
    </source>
</evidence>
<dbReference type="Gene3D" id="3.30.30.170">
    <property type="match status" value="1"/>
</dbReference>
<comment type="similarity">
    <text evidence="1">Belongs to the eIF-2-beta/eIF-5 family.</text>
</comment>
<dbReference type="GO" id="GO:0005525">
    <property type="term" value="F:GTP binding"/>
    <property type="evidence" value="ECO:0007669"/>
    <property type="project" value="UniProtKB-KW"/>
</dbReference>
<proteinExistence type="inferred from homology"/>
<feature type="compositionally biased region" description="Basic and acidic residues" evidence="7">
    <location>
        <begin position="267"/>
        <end position="279"/>
    </location>
</feature>
<dbReference type="PANTHER" id="PTHR23001:SF28">
    <property type="entry name" value="EUKARYOTIC TRANSLATION INITIATION FACTOR 5-2-RELATED"/>
    <property type="match status" value="1"/>
</dbReference>
<dbReference type="CDD" id="cd11561">
    <property type="entry name" value="W2_eIF5"/>
    <property type="match status" value="1"/>
</dbReference>
<dbReference type="FunFam" id="2.20.25.350:FF:000001">
    <property type="entry name" value="Eukaryotic translation initiation factor 5"/>
    <property type="match status" value="1"/>
</dbReference>
<keyword evidence="10" id="KW-1185">Reference proteome</keyword>
<dbReference type="Pfam" id="PF01873">
    <property type="entry name" value="eIF-5_eIF-2B"/>
    <property type="match status" value="1"/>
</dbReference>
<feature type="region of interest" description="Disordered" evidence="7">
    <location>
        <begin position="168"/>
        <end position="235"/>
    </location>
</feature>
<dbReference type="Pfam" id="PF02020">
    <property type="entry name" value="W2"/>
    <property type="match status" value="1"/>
</dbReference>
<dbReference type="Proteomes" id="UP001141552">
    <property type="component" value="Unassembled WGS sequence"/>
</dbReference>
<evidence type="ECO:0000313" key="9">
    <source>
        <dbReference type="EMBL" id="KAJ4840266.1"/>
    </source>
</evidence>
<dbReference type="Gene3D" id="2.20.25.350">
    <property type="match status" value="1"/>
</dbReference>
<name>A0A9Q0FZ63_9ROSI</name>
<evidence type="ECO:0000256" key="6">
    <source>
        <dbReference type="ARBA" id="ARBA00025032"/>
    </source>
</evidence>
<comment type="function">
    <text evidence="6">Catalyzes the hydrolysis of GTP bound to the 40S ribosomal initiation complex (40S.mRNA.Met-tRNA[F].eIF-2.GTP) with the subsequent joining of a 60S ribosomal subunit resulting in the release of eIF-2 and the guanine nucleotide. The subsequent joining of a 60S ribosomal subunit results in the formation of a functional 80S initiation complex (80S.mRNA.Met-tRNA[F]).</text>
</comment>
<evidence type="ECO:0000256" key="5">
    <source>
        <dbReference type="ARBA" id="ARBA00023134"/>
    </source>
</evidence>
<comment type="caution">
    <text evidence="9">The sequence shown here is derived from an EMBL/GenBank/DDBJ whole genome shotgun (WGS) entry which is preliminary data.</text>
</comment>
<reference evidence="9" key="2">
    <citation type="journal article" date="2023" name="Plants (Basel)">
        <title>Annotation of the Turnera subulata (Passifloraceae) Draft Genome Reveals the S-Locus Evolved after the Divergence of Turneroideae from Passifloroideae in a Stepwise Manner.</title>
        <authorList>
            <person name="Henning P.M."/>
            <person name="Roalson E.H."/>
            <person name="Mir W."/>
            <person name="McCubbin A.G."/>
            <person name="Shore J.S."/>
        </authorList>
    </citation>
    <scope>NUCLEOTIDE SEQUENCE</scope>
    <source>
        <strain evidence="9">F60SS</strain>
    </source>
</reference>
<evidence type="ECO:0000256" key="4">
    <source>
        <dbReference type="ARBA" id="ARBA00022917"/>
    </source>
</evidence>
<dbReference type="InterPro" id="IPR016189">
    <property type="entry name" value="Transl_init_fac_IF2/IF5_N"/>
</dbReference>
<dbReference type="SUPFAM" id="SSF75689">
    <property type="entry name" value="Zinc-binding domain of translation initiation factor 2 beta"/>
    <property type="match status" value="1"/>
</dbReference>
<feature type="compositionally biased region" description="Low complexity" evidence="7">
    <location>
        <begin position="186"/>
        <end position="196"/>
    </location>
</feature>
<reference evidence="9" key="1">
    <citation type="submission" date="2022-02" db="EMBL/GenBank/DDBJ databases">
        <authorList>
            <person name="Henning P.M."/>
            <person name="McCubbin A.G."/>
            <person name="Shore J.S."/>
        </authorList>
    </citation>
    <scope>NUCLEOTIDE SEQUENCE</scope>
    <source>
        <strain evidence="9">F60SS</strain>
        <tissue evidence="9">Leaves</tissue>
    </source>
</reference>
<dbReference type="EMBL" id="JAKUCV010003086">
    <property type="protein sequence ID" value="KAJ4840266.1"/>
    <property type="molecule type" value="Genomic_DNA"/>
</dbReference>
<dbReference type="InterPro" id="IPR002735">
    <property type="entry name" value="Transl_init_fac_IF2/IF5_dom"/>
</dbReference>